<dbReference type="EMBL" id="CP016279">
    <property type="protein sequence ID" value="ANP56461.1"/>
    <property type="molecule type" value="Genomic_DNA"/>
</dbReference>
<dbReference type="GO" id="GO:0051156">
    <property type="term" value="P:glucose 6-phosphate metabolic process"/>
    <property type="evidence" value="ECO:0007669"/>
    <property type="project" value="TreeGrafter"/>
</dbReference>
<dbReference type="GO" id="GO:0006096">
    <property type="term" value="P:glycolytic process"/>
    <property type="evidence" value="ECO:0007669"/>
    <property type="project" value="UniProtKB-UniPathway"/>
</dbReference>
<dbReference type="SUPFAM" id="SSF53697">
    <property type="entry name" value="SIS domain"/>
    <property type="match status" value="1"/>
</dbReference>
<evidence type="ECO:0000256" key="1">
    <source>
        <dbReference type="ARBA" id="ARBA00022432"/>
    </source>
</evidence>
<reference evidence="6 7" key="1">
    <citation type="submission" date="2016-06" db="EMBL/GenBank/DDBJ databases">
        <title>Complete genome sequence of Streptomyces griseochromogenes ATCC 14511, the Blasticidin S producer.</title>
        <authorList>
            <person name="Wu L."/>
        </authorList>
    </citation>
    <scope>NUCLEOTIDE SEQUENCE [LARGE SCALE GENOMIC DNA]</scope>
    <source>
        <strain evidence="6 7">ATCC 14511</strain>
    </source>
</reference>
<evidence type="ECO:0000313" key="7">
    <source>
        <dbReference type="Proteomes" id="UP000092659"/>
    </source>
</evidence>
<dbReference type="KEGG" id="sgs:AVL59_12515"/>
<dbReference type="GO" id="GO:0048029">
    <property type="term" value="F:monosaccharide binding"/>
    <property type="evidence" value="ECO:0007669"/>
    <property type="project" value="TreeGrafter"/>
</dbReference>
<dbReference type="InterPro" id="IPR001672">
    <property type="entry name" value="G6P_Isomerase"/>
</dbReference>
<dbReference type="InterPro" id="IPR001347">
    <property type="entry name" value="SIS_dom"/>
</dbReference>
<evidence type="ECO:0000313" key="6">
    <source>
        <dbReference type="EMBL" id="ANP56461.1"/>
    </source>
</evidence>
<dbReference type="GO" id="GO:0097367">
    <property type="term" value="F:carbohydrate derivative binding"/>
    <property type="evidence" value="ECO:0007669"/>
    <property type="project" value="InterPro"/>
</dbReference>
<evidence type="ECO:0000256" key="2">
    <source>
        <dbReference type="ARBA" id="ARBA00023152"/>
    </source>
</evidence>
<gene>
    <name evidence="6" type="ORF">AVL59_12515</name>
</gene>
<comment type="similarity">
    <text evidence="4">Belongs to the GPI family.</text>
</comment>
<dbReference type="PANTHER" id="PTHR11469:SF1">
    <property type="entry name" value="GLUCOSE-6-PHOSPHATE ISOMERASE"/>
    <property type="match status" value="1"/>
</dbReference>
<dbReference type="GO" id="GO:0004347">
    <property type="term" value="F:glucose-6-phosphate isomerase activity"/>
    <property type="evidence" value="ECO:0007669"/>
    <property type="project" value="UniProtKB-EC"/>
</dbReference>
<feature type="domain" description="SIS" evidence="5">
    <location>
        <begin position="60"/>
        <end position="223"/>
    </location>
</feature>
<evidence type="ECO:0000256" key="4">
    <source>
        <dbReference type="RuleBase" id="RU000612"/>
    </source>
</evidence>
<protein>
    <recommendedName>
        <fullName evidence="4">Glucose-6-phosphate isomerase</fullName>
        <ecNumber evidence="4">5.3.1.9</ecNumber>
    </recommendedName>
</protein>
<dbReference type="GO" id="GO:0005829">
    <property type="term" value="C:cytosol"/>
    <property type="evidence" value="ECO:0007669"/>
    <property type="project" value="TreeGrafter"/>
</dbReference>
<dbReference type="Proteomes" id="UP000092659">
    <property type="component" value="Chromosome"/>
</dbReference>
<dbReference type="Gene3D" id="3.40.50.10490">
    <property type="entry name" value="Glucose-6-phosphate isomerase like protein, domain 1"/>
    <property type="match status" value="2"/>
</dbReference>
<dbReference type="UniPathway" id="UPA00109">
    <property type="reaction ID" value="UER00181"/>
</dbReference>
<name>A0A1B1BCE8_9ACTN</name>
<dbReference type="Pfam" id="PF00342">
    <property type="entry name" value="PGI"/>
    <property type="match status" value="1"/>
</dbReference>
<proteinExistence type="inferred from homology"/>
<comment type="pathway">
    <text evidence="4">Carbohydrate degradation; glycolysis; D-glyceraldehyde 3-phosphate and glycerone phosphate from D-glucose: step 2/4.</text>
</comment>
<keyword evidence="2 4" id="KW-0324">Glycolysis</keyword>
<accession>A0A1B1BCE8</accession>
<dbReference type="STRING" id="68214.AVL59_12515"/>
<keyword evidence="3 4" id="KW-0413">Isomerase</keyword>
<dbReference type="PROSITE" id="PS51464">
    <property type="entry name" value="SIS"/>
    <property type="match status" value="1"/>
</dbReference>
<evidence type="ECO:0000259" key="5">
    <source>
        <dbReference type="PROSITE" id="PS51464"/>
    </source>
</evidence>
<dbReference type="EC" id="5.3.1.9" evidence="4"/>
<comment type="catalytic activity">
    <reaction evidence="4">
        <text>alpha-D-glucose 6-phosphate = beta-D-fructose 6-phosphate</text>
        <dbReference type="Rhea" id="RHEA:11816"/>
        <dbReference type="ChEBI" id="CHEBI:57634"/>
        <dbReference type="ChEBI" id="CHEBI:58225"/>
        <dbReference type="EC" id="5.3.1.9"/>
    </reaction>
</comment>
<dbReference type="InterPro" id="IPR046348">
    <property type="entry name" value="SIS_dom_sf"/>
</dbReference>
<sequence length="541" mass="56232">MDAGLAERTRPVLEALIRADVPTALMAKDPGVWGPSARPEAAGRLGWVDAAIPDPDLPGAVRALRERVTGLDRLVLVGIGGSSLAAEVVADAFGHELTVLDTTDCDQVAAVLRGPLDRTLIVVASKSGETVETRTVYEVLWGAMSRAHGAAAAAGHFVAVTDPGSVLGRSAAERGFPAFVADPTVGGRFSALTAFGLVPAGLLGADVAALGQDTAQLARPLGRPGENPGLLLGAALGAAALDGRDKLYLRPAQGFAPLFGAWAEQLVAESTGKDGRGILPVVDAALPERPGSDTVTGLVAGSPASPAPDADIRTYGSLGSQFLLWEYATAVAGRVLGINPFDQPNVQEAKDKTQAILAGRGSGAGLSGPDVRTFTEGAVEVGIDELSDRTLSGAGTLRDIMNGLATLLGPDGYLAVTAYLNRYEDAEVAALRELLARRTGRAVTFGWGPRYLHSSGQYHKGGPQHGVFLMITGEVEDDIPVPGSAHTLATIQRAQARGDLEILRGRGRPVVRIHLKERREGIRRLLQALTASGTERAEASR</sequence>
<dbReference type="AlphaFoldDB" id="A0A1B1BCE8"/>
<dbReference type="PROSITE" id="PS51463">
    <property type="entry name" value="P_GLUCOSE_ISOMERASE_3"/>
    <property type="match status" value="1"/>
</dbReference>
<organism evidence="6 7">
    <name type="scientific">Streptomyces griseochromogenes</name>
    <dbReference type="NCBI Taxonomy" id="68214"/>
    <lineage>
        <taxon>Bacteria</taxon>
        <taxon>Bacillati</taxon>
        <taxon>Actinomycetota</taxon>
        <taxon>Actinomycetes</taxon>
        <taxon>Kitasatosporales</taxon>
        <taxon>Streptomycetaceae</taxon>
        <taxon>Streptomyces</taxon>
    </lineage>
</organism>
<dbReference type="GO" id="GO:0006094">
    <property type="term" value="P:gluconeogenesis"/>
    <property type="evidence" value="ECO:0007669"/>
    <property type="project" value="UniProtKB-KW"/>
</dbReference>
<dbReference type="PANTHER" id="PTHR11469">
    <property type="entry name" value="GLUCOSE-6-PHOSPHATE ISOMERASE"/>
    <property type="match status" value="1"/>
</dbReference>
<dbReference type="PRINTS" id="PR00662">
    <property type="entry name" value="G6PISOMERASE"/>
</dbReference>
<evidence type="ECO:0000256" key="3">
    <source>
        <dbReference type="ARBA" id="ARBA00023235"/>
    </source>
</evidence>
<keyword evidence="1 4" id="KW-0312">Gluconeogenesis</keyword>